<dbReference type="InterPro" id="IPR027417">
    <property type="entry name" value="P-loop_NTPase"/>
</dbReference>
<name>A0ABX8DG53_9GAMM</name>
<proteinExistence type="predicted"/>
<dbReference type="EMBL" id="CP074572">
    <property type="protein sequence ID" value="QVK22917.1"/>
    <property type="molecule type" value="Genomic_DNA"/>
</dbReference>
<organism evidence="1 2">
    <name type="scientific">Shewanella dokdonensis</name>
    <dbReference type="NCBI Taxonomy" id="712036"/>
    <lineage>
        <taxon>Bacteria</taxon>
        <taxon>Pseudomonadati</taxon>
        <taxon>Pseudomonadota</taxon>
        <taxon>Gammaproteobacteria</taxon>
        <taxon>Alteromonadales</taxon>
        <taxon>Shewanellaceae</taxon>
        <taxon>Shewanella</taxon>
    </lineage>
</organism>
<accession>A0ABX8DG53</accession>
<dbReference type="Proteomes" id="UP000676428">
    <property type="component" value="Chromosome"/>
</dbReference>
<protein>
    <recommendedName>
        <fullName evidence="3">DNA-directed DNA polymerase</fullName>
    </recommendedName>
</protein>
<dbReference type="Pfam" id="PF13177">
    <property type="entry name" value="DNA_pol3_delta2"/>
    <property type="match status" value="1"/>
</dbReference>
<keyword evidence="2" id="KW-1185">Reference proteome</keyword>
<evidence type="ECO:0000313" key="1">
    <source>
        <dbReference type="EMBL" id="QVK22917.1"/>
    </source>
</evidence>
<gene>
    <name evidence="1" type="ORF">KHX94_17365</name>
</gene>
<dbReference type="Gene3D" id="3.40.50.300">
    <property type="entry name" value="P-loop containing nucleotide triphosphate hydrolases"/>
    <property type="match status" value="1"/>
</dbReference>
<reference evidence="1 2" key="1">
    <citation type="journal article" date="2012" name="Int. J. Syst. Evol. Microbiol.">
        <title>Shewanella dokdonensis sp. nov., isolated from seawater.</title>
        <authorList>
            <person name="Sung H.R."/>
            <person name="Yoon J.H."/>
            <person name="Ghim S.Y."/>
        </authorList>
    </citation>
    <scope>NUCLEOTIDE SEQUENCE [LARGE SCALE GENOMIC DNA]</scope>
    <source>
        <strain evidence="1 2">DSM 23626</strain>
    </source>
</reference>
<evidence type="ECO:0008006" key="3">
    <source>
        <dbReference type="Google" id="ProtNLM"/>
    </source>
</evidence>
<evidence type="ECO:0000313" key="2">
    <source>
        <dbReference type="Proteomes" id="UP000676428"/>
    </source>
</evidence>
<sequence length="92" mass="10329">MNMAAANALLKTLEEPGQATLLLLQSDRPAALLPTIVSRCQQLKIARPSPAQLNQWLRQQYPQLDEDLGWCLPIAGARCNWRSMWLMAMLPS</sequence>
<dbReference type="SUPFAM" id="SSF52540">
    <property type="entry name" value="P-loop containing nucleoside triphosphate hydrolases"/>
    <property type="match status" value="1"/>
</dbReference>